<evidence type="ECO:0000313" key="11">
    <source>
        <dbReference type="Proteomes" id="UP000759273"/>
    </source>
</evidence>
<dbReference type="PANTHER" id="PTHR30572:SF4">
    <property type="entry name" value="ABC TRANSPORTER PERMEASE YTRF"/>
    <property type="match status" value="1"/>
</dbReference>
<comment type="similarity">
    <text evidence="6">Belongs to the ABC-4 integral membrane protein family.</text>
</comment>
<evidence type="ECO:0000256" key="2">
    <source>
        <dbReference type="ARBA" id="ARBA00022475"/>
    </source>
</evidence>
<feature type="transmembrane region" description="Helical" evidence="7">
    <location>
        <begin position="399"/>
        <end position="419"/>
    </location>
</feature>
<comment type="subcellular location">
    <subcellularLocation>
        <location evidence="1">Cell membrane</location>
        <topology evidence="1">Multi-pass membrane protein</topology>
    </subcellularLocation>
</comment>
<dbReference type="GO" id="GO:0022857">
    <property type="term" value="F:transmembrane transporter activity"/>
    <property type="evidence" value="ECO:0007669"/>
    <property type="project" value="TreeGrafter"/>
</dbReference>
<dbReference type="InterPro" id="IPR003838">
    <property type="entry name" value="ABC3_permease_C"/>
</dbReference>
<dbReference type="InterPro" id="IPR050250">
    <property type="entry name" value="Macrolide_Exporter_MacB"/>
</dbReference>
<gene>
    <name evidence="10" type="ORF">KHY36_07235</name>
</gene>
<dbReference type="Pfam" id="PF02687">
    <property type="entry name" value="FtsX"/>
    <property type="match status" value="1"/>
</dbReference>
<accession>A0A943DAT8</accession>
<keyword evidence="5 7" id="KW-0472">Membrane</keyword>
<evidence type="ECO:0000259" key="8">
    <source>
        <dbReference type="Pfam" id="PF02687"/>
    </source>
</evidence>
<dbReference type="Pfam" id="PF12704">
    <property type="entry name" value="MacB_PCD"/>
    <property type="match status" value="1"/>
</dbReference>
<sequence length="436" mass="45870">MQLFENISMALTSVKSNKMRSLLTMLGIIIGIAAVIAIETVGNSMTGSVMDSMSGMGASNISVTVTQKSSSSTSGTSQGVRLRRFMDSQPSDSDLITQDMMDDFMATFPTQVDHIELSQQVGDGTIAKYGKPTTTIKTSVSGANAATLENLGADSQILYGRWLDDEKDAGRRVACVSEKFVEQAVGGTAQEAIGKAVTLTINKNLYTFYIQGVYKYTEDNYSSMFGGSDDDSIQTNFYIPLDVAKSIAGAGAGYQSITVVANGGSVNVTTFVDTVGDFFASYYTRNDSWTASASSLASLLDSMSEMMSTISLGISAIAALSLLVGGIGVMNIMMVSVTERTREIGTRKALGAPASAIRMQFITESVILCLIGGAIGIVLGLGLGAALSKAVGYTARPSLAAIVIAVGFSMAIGVFFGYYPANKAAKLDPIEALRYE</sequence>
<feature type="transmembrane region" description="Helical" evidence="7">
    <location>
        <begin position="366"/>
        <end position="387"/>
    </location>
</feature>
<feature type="transmembrane region" description="Helical" evidence="7">
    <location>
        <begin position="312"/>
        <end position="337"/>
    </location>
</feature>
<evidence type="ECO:0000256" key="7">
    <source>
        <dbReference type="SAM" id="Phobius"/>
    </source>
</evidence>
<feature type="domain" description="MacB-like periplasmic core" evidence="9">
    <location>
        <begin position="21"/>
        <end position="264"/>
    </location>
</feature>
<evidence type="ECO:0000256" key="1">
    <source>
        <dbReference type="ARBA" id="ARBA00004651"/>
    </source>
</evidence>
<keyword evidence="4 7" id="KW-1133">Transmembrane helix</keyword>
<keyword evidence="3 7" id="KW-0812">Transmembrane</keyword>
<protein>
    <submittedName>
        <fullName evidence="10">ABC transporter permease</fullName>
    </submittedName>
</protein>
<reference evidence="10" key="1">
    <citation type="submission" date="2021-02" db="EMBL/GenBank/DDBJ databases">
        <title>Infant gut strain persistence is associated with maternal origin, phylogeny, and functional potential including surface adhesion and iron acquisition.</title>
        <authorList>
            <person name="Lou Y.C."/>
        </authorList>
    </citation>
    <scope>NUCLEOTIDE SEQUENCE</scope>
    <source>
        <strain evidence="10">L3_101_000M1_dasL3_101_000M1_concoct_87</strain>
    </source>
</reference>
<keyword evidence="2" id="KW-1003">Cell membrane</keyword>
<dbReference type="InterPro" id="IPR025857">
    <property type="entry name" value="MacB_PCD"/>
</dbReference>
<evidence type="ECO:0000313" key="10">
    <source>
        <dbReference type="EMBL" id="MBS5332303.1"/>
    </source>
</evidence>
<dbReference type="EMBL" id="JAGZGG010000014">
    <property type="protein sequence ID" value="MBS5332303.1"/>
    <property type="molecule type" value="Genomic_DNA"/>
</dbReference>
<dbReference type="GO" id="GO:0005886">
    <property type="term" value="C:plasma membrane"/>
    <property type="evidence" value="ECO:0007669"/>
    <property type="project" value="UniProtKB-SubCell"/>
</dbReference>
<dbReference type="PANTHER" id="PTHR30572">
    <property type="entry name" value="MEMBRANE COMPONENT OF TRANSPORTER-RELATED"/>
    <property type="match status" value="1"/>
</dbReference>
<comment type="caution">
    <text evidence="10">The sequence shown here is derived from an EMBL/GenBank/DDBJ whole genome shotgun (WGS) entry which is preliminary data.</text>
</comment>
<evidence type="ECO:0000256" key="3">
    <source>
        <dbReference type="ARBA" id="ARBA00022692"/>
    </source>
</evidence>
<evidence type="ECO:0000256" key="4">
    <source>
        <dbReference type="ARBA" id="ARBA00022989"/>
    </source>
</evidence>
<dbReference type="AlphaFoldDB" id="A0A943DAT8"/>
<name>A0A943DAT8_9FIRM</name>
<proteinExistence type="inferred from homology"/>
<organism evidence="10 11">
    <name type="scientific">Subdoligranulum variabile</name>
    <dbReference type="NCBI Taxonomy" id="214851"/>
    <lineage>
        <taxon>Bacteria</taxon>
        <taxon>Bacillati</taxon>
        <taxon>Bacillota</taxon>
        <taxon>Clostridia</taxon>
        <taxon>Eubacteriales</taxon>
        <taxon>Oscillospiraceae</taxon>
        <taxon>Subdoligranulum</taxon>
    </lineage>
</organism>
<dbReference type="Proteomes" id="UP000759273">
    <property type="component" value="Unassembled WGS sequence"/>
</dbReference>
<feature type="domain" description="ABC3 transporter permease C-terminal" evidence="8">
    <location>
        <begin position="316"/>
        <end position="429"/>
    </location>
</feature>
<evidence type="ECO:0000259" key="9">
    <source>
        <dbReference type="Pfam" id="PF12704"/>
    </source>
</evidence>
<evidence type="ECO:0000256" key="6">
    <source>
        <dbReference type="ARBA" id="ARBA00038076"/>
    </source>
</evidence>
<evidence type="ECO:0000256" key="5">
    <source>
        <dbReference type="ARBA" id="ARBA00023136"/>
    </source>
</evidence>